<accession>A0A9W7EGI4</accession>
<evidence type="ECO:0000259" key="2">
    <source>
        <dbReference type="PROSITE" id="PS50090"/>
    </source>
</evidence>
<feature type="compositionally biased region" description="Low complexity" evidence="1">
    <location>
        <begin position="234"/>
        <end position="245"/>
    </location>
</feature>
<evidence type="ECO:0000256" key="1">
    <source>
        <dbReference type="SAM" id="MobiDB-lite"/>
    </source>
</evidence>
<dbReference type="OrthoDB" id="3561125at2759"/>
<evidence type="ECO:0000313" key="3">
    <source>
        <dbReference type="EMBL" id="GMH77912.1"/>
    </source>
</evidence>
<dbReference type="PROSITE" id="PS50090">
    <property type="entry name" value="MYB_LIKE"/>
    <property type="match status" value="1"/>
</dbReference>
<sequence>MHSLDNPNRKKLTAQQLERNIKREKEAAAKAALPRRKSSRRVTPPSILDVSPTYSPRYKWSNEEDSILIEAVGKFGGSLAKNSLPNSMWKEISKLLPGRGPSGVSTRWRILCGGIVGVIYKDDSEEEDYFDDDNDNNGDDDDGNEAYRNFAVEKKILGNCVNPEKIVMLDDDDDDDDSNKDCVKPQHQQMHPAAAEWAKQKQQFQQQLQQQLQQQQQQNQPQQPVPLVEAAANSPSLSVESSSPHGSIRNYIYALAGVGEGGGRHGNPYGP</sequence>
<feature type="compositionally biased region" description="Basic and acidic residues" evidence="1">
    <location>
        <begin position="19"/>
        <end position="28"/>
    </location>
</feature>
<evidence type="ECO:0000313" key="4">
    <source>
        <dbReference type="Proteomes" id="UP001165085"/>
    </source>
</evidence>
<dbReference type="Pfam" id="PF00249">
    <property type="entry name" value="Myb_DNA-binding"/>
    <property type="match status" value="1"/>
</dbReference>
<feature type="compositionally biased region" description="Acidic residues" evidence="1">
    <location>
        <begin position="169"/>
        <end position="178"/>
    </location>
</feature>
<comment type="caution">
    <text evidence="3">The sequence shown here is derived from an EMBL/GenBank/DDBJ whole genome shotgun (WGS) entry which is preliminary data.</text>
</comment>
<gene>
    <name evidence="3" type="ORF">TrST_g7819</name>
</gene>
<feature type="region of interest" description="Disordered" evidence="1">
    <location>
        <begin position="1"/>
        <end position="48"/>
    </location>
</feature>
<feature type="region of interest" description="Disordered" evidence="1">
    <location>
        <begin position="168"/>
        <end position="190"/>
    </location>
</feature>
<dbReference type="Gene3D" id="1.10.10.60">
    <property type="entry name" value="Homeodomain-like"/>
    <property type="match status" value="1"/>
</dbReference>
<feature type="compositionally biased region" description="Acidic residues" evidence="1">
    <location>
        <begin position="126"/>
        <end position="144"/>
    </location>
</feature>
<feature type="domain" description="Myb-like" evidence="2">
    <location>
        <begin position="57"/>
        <end position="112"/>
    </location>
</feature>
<protein>
    <recommendedName>
        <fullName evidence="2">Myb-like domain-containing protein</fullName>
    </recommendedName>
</protein>
<dbReference type="SUPFAM" id="SSF46689">
    <property type="entry name" value="Homeodomain-like"/>
    <property type="match status" value="1"/>
</dbReference>
<keyword evidence="4" id="KW-1185">Reference proteome</keyword>
<feature type="region of interest" description="Disordered" evidence="1">
    <location>
        <begin position="211"/>
        <end position="245"/>
    </location>
</feature>
<dbReference type="EMBL" id="BRXY01000215">
    <property type="protein sequence ID" value="GMH77912.1"/>
    <property type="molecule type" value="Genomic_DNA"/>
</dbReference>
<dbReference type="InterPro" id="IPR001005">
    <property type="entry name" value="SANT/Myb"/>
</dbReference>
<dbReference type="InterPro" id="IPR009057">
    <property type="entry name" value="Homeodomain-like_sf"/>
</dbReference>
<dbReference type="CDD" id="cd00167">
    <property type="entry name" value="SANT"/>
    <property type="match status" value="1"/>
</dbReference>
<dbReference type="AlphaFoldDB" id="A0A9W7EGI4"/>
<proteinExistence type="predicted"/>
<dbReference type="Proteomes" id="UP001165085">
    <property type="component" value="Unassembled WGS sequence"/>
</dbReference>
<feature type="region of interest" description="Disordered" evidence="1">
    <location>
        <begin position="126"/>
        <end position="145"/>
    </location>
</feature>
<feature type="compositionally biased region" description="Low complexity" evidence="1">
    <location>
        <begin position="211"/>
        <end position="222"/>
    </location>
</feature>
<reference evidence="4" key="1">
    <citation type="journal article" date="2023" name="Commun. Biol.">
        <title>Genome analysis of Parmales, the sister group of diatoms, reveals the evolutionary specialization of diatoms from phago-mixotrophs to photoautotrophs.</title>
        <authorList>
            <person name="Ban H."/>
            <person name="Sato S."/>
            <person name="Yoshikawa S."/>
            <person name="Yamada K."/>
            <person name="Nakamura Y."/>
            <person name="Ichinomiya M."/>
            <person name="Sato N."/>
            <person name="Blanc-Mathieu R."/>
            <person name="Endo H."/>
            <person name="Kuwata A."/>
            <person name="Ogata H."/>
        </authorList>
    </citation>
    <scope>NUCLEOTIDE SEQUENCE [LARGE SCALE GENOMIC DNA]</scope>
    <source>
        <strain evidence="4">NIES 3701</strain>
    </source>
</reference>
<name>A0A9W7EGI4_9STRA</name>
<organism evidence="3 4">
    <name type="scientific">Triparma strigata</name>
    <dbReference type="NCBI Taxonomy" id="1606541"/>
    <lineage>
        <taxon>Eukaryota</taxon>
        <taxon>Sar</taxon>
        <taxon>Stramenopiles</taxon>
        <taxon>Ochrophyta</taxon>
        <taxon>Bolidophyceae</taxon>
        <taxon>Parmales</taxon>
        <taxon>Triparmaceae</taxon>
        <taxon>Triparma</taxon>
    </lineage>
</organism>